<dbReference type="Gene3D" id="3.40.50.300">
    <property type="entry name" value="P-loop containing nucleotide triphosphate hydrolases"/>
    <property type="match status" value="1"/>
</dbReference>
<evidence type="ECO:0000313" key="3">
    <source>
        <dbReference type="EMBL" id="KAK8872012.1"/>
    </source>
</evidence>
<proteinExistence type="predicted"/>
<organism evidence="3 4">
    <name type="scientific">Tritrichomonas musculus</name>
    <dbReference type="NCBI Taxonomy" id="1915356"/>
    <lineage>
        <taxon>Eukaryota</taxon>
        <taxon>Metamonada</taxon>
        <taxon>Parabasalia</taxon>
        <taxon>Tritrichomonadida</taxon>
        <taxon>Tritrichomonadidae</taxon>
        <taxon>Tritrichomonas</taxon>
    </lineage>
</organism>
<gene>
    <name evidence="3" type="ORF">M9Y10_007767</name>
</gene>
<accession>A0ABR2J319</accession>
<keyword evidence="2" id="KW-0342">GTP-binding</keyword>
<name>A0ABR2J319_9EUKA</name>
<dbReference type="EMBL" id="JAPFFF010000013">
    <property type="protein sequence ID" value="KAK8872012.1"/>
    <property type="molecule type" value="Genomic_DNA"/>
</dbReference>
<dbReference type="SMART" id="SM00174">
    <property type="entry name" value="RHO"/>
    <property type="match status" value="1"/>
</dbReference>
<dbReference type="InterPro" id="IPR027417">
    <property type="entry name" value="P-loop_NTPase"/>
</dbReference>
<dbReference type="Proteomes" id="UP001470230">
    <property type="component" value="Unassembled WGS sequence"/>
</dbReference>
<dbReference type="Pfam" id="PF00071">
    <property type="entry name" value="Ras"/>
    <property type="match status" value="1"/>
</dbReference>
<evidence type="ECO:0000256" key="2">
    <source>
        <dbReference type="ARBA" id="ARBA00023134"/>
    </source>
</evidence>
<keyword evidence="1" id="KW-0547">Nucleotide-binding</keyword>
<dbReference type="PANTHER" id="PTHR24072">
    <property type="entry name" value="RHO FAMILY GTPASE"/>
    <property type="match status" value="1"/>
</dbReference>
<dbReference type="PROSITE" id="PS51421">
    <property type="entry name" value="RAS"/>
    <property type="match status" value="1"/>
</dbReference>
<evidence type="ECO:0000313" key="4">
    <source>
        <dbReference type="Proteomes" id="UP001470230"/>
    </source>
</evidence>
<dbReference type="PRINTS" id="PR00449">
    <property type="entry name" value="RASTRNSFRMNG"/>
</dbReference>
<sequence>MNLRIYIAGQDSIGRKALIQTYMTGDCDKSEYSGYLFDIQHKKIIFDKKKIDLFIQIDESAENTRSSRIISYGFADVVVFCFCLVNQYSYDEIENNYRQEILEYCKDKPYILVGLKKDKRDRFDFNNVTFYENNKITTEDGERLKNIIKAQYYIECSSWEHENVNEVFETVIRLGISNKNDIKQDQSMNKKRNSKALCNIF</sequence>
<dbReference type="PROSITE" id="PS51419">
    <property type="entry name" value="RAB"/>
    <property type="match status" value="1"/>
</dbReference>
<evidence type="ECO:0000256" key="1">
    <source>
        <dbReference type="ARBA" id="ARBA00022741"/>
    </source>
</evidence>
<comment type="caution">
    <text evidence="3">The sequence shown here is derived from an EMBL/GenBank/DDBJ whole genome shotgun (WGS) entry which is preliminary data.</text>
</comment>
<reference evidence="3 4" key="1">
    <citation type="submission" date="2024-04" db="EMBL/GenBank/DDBJ databases">
        <title>Tritrichomonas musculus Genome.</title>
        <authorList>
            <person name="Alves-Ferreira E."/>
            <person name="Grigg M."/>
            <person name="Lorenzi H."/>
            <person name="Galac M."/>
        </authorList>
    </citation>
    <scope>NUCLEOTIDE SEQUENCE [LARGE SCALE GENOMIC DNA]</scope>
    <source>
        <strain evidence="3 4">EAF2021</strain>
    </source>
</reference>
<dbReference type="InterPro" id="IPR001806">
    <property type="entry name" value="Small_GTPase"/>
</dbReference>
<dbReference type="SUPFAM" id="SSF52540">
    <property type="entry name" value="P-loop containing nucleoside triphosphate hydrolases"/>
    <property type="match status" value="1"/>
</dbReference>
<keyword evidence="4" id="KW-1185">Reference proteome</keyword>
<dbReference type="PROSITE" id="PS51420">
    <property type="entry name" value="RHO"/>
    <property type="match status" value="1"/>
</dbReference>
<dbReference type="InterPro" id="IPR003578">
    <property type="entry name" value="Small_GTPase_Rho"/>
</dbReference>
<protein>
    <submittedName>
        <fullName evidence="3">Uncharacterized protein</fullName>
    </submittedName>
</protein>